<organism evidence="11 12">
    <name type="scientific">Octopus sinensis</name>
    <name type="common">East Asian common octopus</name>
    <dbReference type="NCBI Taxonomy" id="2607531"/>
    <lineage>
        <taxon>Eukaryota</taxon>
        <taxon>Metazoa</taxon>
        <taxon>Spiralia</taxon>
        <taxon>Lophotrochozoa</taxon>
        <taxon>Mollusca</taxon>
        <taxon>Cephalopoda</taxon>
        <taxon>Coleoidea</taxon>
        <taxon>Octopodiformes</taxon>
        <taxon>Octopoda</taxon>
        <taxon>Incirrata</taxon>
        <taxon>Octopodidae</taxon>
        <taxon>Octopus</taxon>
    </lineage>
</organism>
<reference evidence="12" key="1">
    <citation type="submission" date="2025-08" db="UniProtKB">
        <authorList>
            <consortium name="RefSeq"/>
        </authorList>
    </citation>
    <scope>IDENTIFICATION</scope>
</reference>
<dbReference type="Pfam" id="PF00028">
    <property type="entry name" value="Cadherin"/>
    <property type="match status" value="1"/>
</dbReference>
<name>A0A6P7U3Q3_9MOLL</name>
<proteinExistence type="predicted"/>
<evidence type="ECO:0000256" key="8">
    <source>
        <dbReference type="PROSITE-ProRule" id="PRU00043"/>
    </source>
</evidence>
<protein>
    <submittedName>
        <fullName evidence="12">Protocadherin gamma-A1-like</fullName>
    </submittedName>
</protein>
<keyword evidence="11" id="KW-1185">Reference proteome</keyword>
<evidence type="ECO:0000259" key="10">
    <source>
        <dbReference type="PROSITE" id="PS50268"/>
    </source>
</evidence>
<dbReference type="InterPro" id="IPR050174">
    <property type="entry name" value="Protocadherin/Cadherin-CA"/>
</dbReference>
<evidence type="ECO:0000256" key="5">
    <source>
        <dbReference type="ARBA" id="ARBA00022989"/>
    </source>
</evidence>
<feature type="domain" description="Cadherin" evidence="10">
    <location>
        <begin position="228"/>
        <end position="309"/>
    </location>
</feature>
<sequence>MVEVGWVEDIGELRKLDYAENTQSRFTIYEEKPPGSYVGQISLNYPDNHHIPYQRTTYSLMEKAEFFPFSIDMNTGKIYTKTKFDYETFCKSGSNLCVIKSFVFVESTNVSKIVPIELIIQDVNEYSPDFGIKEVEKSIVECSPIGSRVVLPLAVDLDGSSQYCINDYKLLADENFPFKLKITRSQSQISRIYLELFEPLNLNKFNKYFGYVIAQDGGNKTGKLKIKISIFDSTDEDSDQHAKITYKIYNELFYISEAGDIFTTSFLDHETHPDIELIVYAYDMSHDFLSDSVMVKIKVLDVNDNNPVFPYTKNYFHLSENMPDGTFVGNVVAFDVDSSCDILNYYIEPADVPFRIDSHNGFIYSTEILDSEKISKYQFKVVATDCGPNILSASTDVVIFIDDVEDNPTVLKIYGNGNNIIHESFIADICTDKTTIATAILEDKDLSQKLYATYTLSTDSPMFTINKHTGKIRIEKKLNKYNNSISKITIFAHDQGILFEKSFKVMIKINETCYNINCENETNKNFIKAYPHLYGCLGVIFCGIIVILIIYNKRRNTMKLLPKHKPHDNREIASEFSPFRWSNPSPLSYDFLKENSIIQDELNSNYSLVDNIKLISHDDSCKLCDLIRLNSNYVFINCHCNHESNSKR</sequence>
<evidence type="ECO:0000256" key="4">
    <source>
        <dbReference type="ARBA" id="ARBA00022837"/>
    </source>
</evidence>
<feature type="domain" description="Cadherin" evidence="10">
    <location>
        <begin position="20"/>
        <end position="130"/>
    </location>
</feature>
<dbReference type="Proteomes" id="UP000515154">
    <property type="component" value="Unplaced"/>
</dbReference>
<evidence type="ECO:0000256" key="2">
    <source>
        <dbReference type="ARBA" id="ARBA00022692"/>
    </source>
</evidence>
<accession>A0A6P7U3Q3</accession>
<evidence type="ECO:0000313" key="12">
    <source>
        <dbReference type="RefSeq" id="XP_029655541.1"/>
    </source>
</evidence>
<keyword evidence="7" id="KW-0325">Glycoprotein</keyword>
<dbReference type="SMART" id="SM00112">
    <property type="entry name" value="CA"/>
    <property type="match status" value="3"/>
</dbReference>
<dbReference type="PROSITE" id="PS00232">
    <property type="entry name" value="CADHERIN_1"/>
    <property type="match status" value="1"/>
</dbReference>
<dbReference type="InterPro" id="IPR015919">
    <property type="entry name" value="Cadherin-like_sf"/>
</dbReference>
<dbReference type="CDD" id="cd11304">
    <property type="entry name" value="Cadherin_repeat"/>
    <property type="match status" value="4"/>
</dbReference>
<dbReference type="Gene3D" id="2.60.40.60">
    <property type="entry name" value="Cadherins"/>
    <property type="match status" value="5"/>
</dbReference>
<evidence type="ECO:0000256" key="1">
    <source>
        <dbReference type="ARBA" id="ARBA00004167"/>
    </source>
</evidence>
<dbReference type="AlphaFoldDB" id="A0A6P7U3Q3"/>
<keyword evidence="4 8" id="KW-0106">Calcium</keyword>
<evidence type="ECO:0000313" key="11">
    <source>
        <dbReference type="Proteomes" id="UP000515154"/>
    </source>
</evidence>
<dbReference type="GO" id="GO:0005509">
    <property type="term" value="F:calcium ion binding"/>
    <property type="evidence" value="ECO:0007669"/>
    <property type="project" value="UniProtKB-UniRule"/>
</dbReference>
<dbReference type="InterPro" id="IPR002126">
    <property type="entry name" value="Cadherin-like_dom"/>
</dbReference>
<dbReference type="InterPro" id="IPR020894">
    <property type="entry name" value="Cadherin_CS"/>
</dbReference>
<dbReference type="PRINTS" id="PR00205">
    <property type="entry name" value="CADHERIN"/>
</dbReference>
<gene>
    <name evidence="12" type="primary">LOC115229310</name>
</gene>
<keyword evidence="6 9" id="KW-0472">Membrane</keyword>
<dbReference type="KEGG" id="osn:115229310"/>
<dbReference type="GO" id="GO:0005886">
    <property type="term" value="C:plasma membrane"/>
    <property type="evidence" value="ECO:0007669"/>
    <property type="project" value="InterPro"/>
</dbReference>
<evidence type="ECO:0000256" key="7">
    <source>
        <dbReference type="ARBA" id="ARBA00023180"/>
    </source>
</evidence>
<evidence type="ECO:0000256" key="6">
    <source>
        <dbReference type="ARBA" id="ARBA00023136"/>
    </source>
</evidence>
<feature type="transmembrane region" description="Helical" evidence="9">
    <location>
        <begin position="532"/>
        <end position="551"/>
    </location>
</feature>
<keyword evidence="2 9" id="KW-0812">Transmembrane</keyword>
<comment type="subcellular location">
    <subcellularLocation>
        <location evidence="1">Membrane</location>
        <topology evidence="1">Single-pass membrane protein</topology>
    </subcellularLocation>
</comment>
<feature type="domain" description="Cadherin" evidence="10">
    <location>
        <begin position="310"/>
        <end position="410"/>
    </location>
</feature>
<dbReference type="RefSeq" id="XP_029655541.1">
    <property type="nucleotide sequence ID" value="XM_029799681.1"/>
</dbReference>
<keyword evidence="3" id="KW-0677">Repeat</keyword>
<feature type="domain" description="Cadherin" evidence="10">
    <location>
        <begin position="443"/>
        <end position="533"/>
    </location>
</feature>
<dbReference type="SUPFAM" id="SSF49313">
    <property type="entry name" value="Cadherin-like"/>
    <property type="match status" value="5"/>
</dbReference>
<evidence type="ECO:0000256" key="9">
    <source>
        <dbReference type="SAM" id="Phobius"/>
    </source>
</evidence>
<dbReference type="PROSITE" id="PS50268">
    <property type="entry name" value="CADHERIN_2"/>
    <property type="match status" value="4"/>
</dbReference>
<keyword evidence="5 9" id="KW-1133">Transmembrane helix</keyword>
<evidence type="ECO:0000256" key="3">
    <source>
        <dbReference type="ARBA" id="ARBA00022737"/>
    </source>
</evidence>
<dbReference type="PANTHER" id="PTHR24028">
    <property type="entry name" value="CADHERIN-87A"/>
    <property type="match status" value="1"/>
</dbReference>
<dbReference type="PANTHER" id="PTHR24028:SF328">
    <property type="entry name" value="CADHERIN-3"/>
    <property type="match status" value="1"/>
</dbReference>
<dbReference type="GO" id="GO:0007156">
    <property type="term" value="P:homophilic cell adhesion via plasma membrane adhesion molecules"/>
    <property type="evidence" value="ECO:0007669"/>
    <property type="project" value="InterPro"/>
</dbReference>